<sequence>MATFVIDTLTNAQTTLAANDEYFILEGVTQYFTSAVIDVNGNNTDIFILGAIVTTTFNTIELGVNTDTNIYVGPTGSILTSSAFRPIKGTGSGTTVTNYGTISGGQIELDGDTTIFVNGGTVDGTYPSGGLIAALRMNGQDSRLVNSGVMNAASDFIVRVEGTATVVNSGTMTGANDGIRAVLSLGEVFRLSNSGTIAADGLAVLAGADSDVISNTGTITGDIQMGGGADAYMGLGAGVTAGTVLGENGNDTLTGGDFADDFDGGADDDQLVGRGGDDVLDGGSGDDFILGGEGNDEINGGADNDTLNANAGDDSVYGEAGNDVLVGQDGSDLLDGGDNDDTMDGGNGDDTLEGGSGNDILRGRAGEDDLAGGDGRDLLTGGEGADNFVFRALAGTEAGANRDQIMDFEQGVDLIVVAGMSPGVFEFRGTAAFAPSGNPELRLNETATGSTIVQFDANGDGTIDAEIRVGGVTGLTADDFVL</sequence>
<dbReference type="GO" id="GO:0005576">
    <property type="term" value="C:extracellular region"/>
    <property type="evidence" value="ECO:0007669"/>
    <property type="project" value="UniProtKB-SubCell"/>
</dbReference>
<dbReference type="RefSeq" id="WP_094037676.1">
    <property type="nucleotide sequence ID" value="NZ_CP022542.1"/>
</dbReference>
<dbReference type="Proteomes" id="UP000203589">
    <property type="component" value="Plasmid pSMS3-2"/>
</dbReference>
<dbReference type="Gene3D" id="2.150.10.10">
    <property type="entry name" value="Serralysin-like metalloprotease, C-terminal"/>
    <property type="match status" value="2"/>
</dbReference>
<evidence type="ECO:0000256" key="1">
    <source>
        <dbReference type="ARBA" id="ARBA00004613"/>
    </source>
</evidence>
<dbReference type="InterPro" id="IPR018511">
    <property type="entry name" value="Hemolysin-typ_Ca-bd_CS"/>
</dbReference>
<dbReference type="InterPro" id="IPR001343">
    <property type="entry name" value="Hemolysn_Ca-bd"/>
</dbReference>
<accession>A0A222EBN7</accession>
<evidence type="ECO:0000256" key="3">
    <source>
        <dbReference type="SAM" id="MobiDB-lite"/>
    </source>
</evidence>
<protein>
    <submittedName>
        <fullName evidence="4">Leukotoxin</fullName>
    </submittedName>
</protein>
<evidence type="ECO:0000313" key="4">
    <source>
        <dbReference type="EMBL" id="ASP23609.1"/>
    </source>
</evidence>
<dbReference type="InterPro" id="IPR050557">
    <property type="entry name" value="RTX_toxin/Mannuronan_C5-epim"/>
</dbReference>
<dbReference type="GO" id="GO:0005509">
    <property type="term" value="F:calcium ion binding"/>
    <property type="evidence" value="ECO:0007669"/>
    <property type="project" value="InterPro"/>
</dbReference>
<dbReference type="InterPro" id="IPR011049">
    <property type="entry name" value="Serralysin-like_metalloprot_C"/>
</dbReference>
<dbReference type="PRINTS" id="PR00313">
    <property type="entry name" value="CABNDNGRPT"/>
</dbReference>
<gene>
    <name evidence="4" type="ORF">ANTHELSMS3_04711</name>
</gene>
<dbReference type="AlphaFoldDB" id="A0A222EBN7"/>
<evidence type="ECO:0000256" key="2">
    <source>
        <dbReference type="ARBA" id="ARBA00022525"/>
    </source>
</evidence>
<proteinExistence type="predicted"/>
<reference evidence="4 5" key="1">
    <citation type="submission" date="2017-07" db="EMBL/GenBank/DDBJ databases">
        <title>Genome Sequence of Antarctobacter heliothermus Strain SMS3 Isolated from a culture of the Diatom Skeletonema marinoi.</title>
        <authorList>
            <person name="Topel M."/>
            <person name="Pinder M.I.M."/>
            <person name="Johansson O.N."/>
            <person name="Kourtchenko O."/>
            <person name="Godhe A."/>
            <person name="Clarke A.K."/>
        </authorList>
    </citation>
    <scope>NUCLEOTIDE SEQUENCE [LARGE SCALE GENOMIC DNA]</scope>
    <source>
        <strain evidence="4 5">SMS3</strain>
        <plasmid evidence="5">Plasmid psms3-2</plasmid>
    </source>
</reference>
<comment type="subcellular location">
    <subcellularLocation>
        <location evidence="1">Secreted</location>
    </subcellularLocation>
</comment>
<feature type="compositionally biased region" description="Low complexity" evidence="3">
    <location>
        <begin position="323"/>
        <end position="334"/>
    </location>
</feature>
<dbReference type="SUPFAM" id="SSF51120">
    <property type="entry name" value="beta-Roll"/>
    <property type="match status" value="1"/>
</dbReference>
<dbReference type="PANTHER" id="PTHR38340">
    <property type="entry name" value="S-LAYER PROTEIN"/>
    <property type="match status" value="1"/>
</dbReference>
<organism evidence="4 5">
    <name type="scientific">Antarctobacter heliothermus</name>
    <dbReference type="NCBI Taxonomy" id="74033"/>
    <lineage>
        <taxon>Bacteria</taxon>
        <taxon>Pseudomonadati</taxon>
        <taxon>Pseudomonadota</taxon>
        <taxon>Alphaproteobacteria</taxon>
        <taxon>Rhodobacterales</taxon>
        <taxon>Roseobacteraceae</taxon>
        <taxon>Antarctobacter</taxon>
    </lineage>
</organism>
<keyword evidence="2" id="KW-0964">Secreted</keyword>
<dbReference type="Pfam" id="PF00353">
    <property type="entry name" value="HemolysinCabind"/>
    <property type="match status" value="3"/>
</dbReference>
<feature type="region of interest" description="Disordered" evidence="3">
    <location>
        <begin position="292"/>
        <end position="376"/>
    </location>
</feature>
<dbReference type="PANTHER" id="PTHR38340:SF1">
    <property type="entry name" value="S-LAYER PROTEIN"/>
    <property type="match status" value="1"/>
</dbReference>
<keyword evidence="5" id="KW-1185">Reference proteome</keyword>
<name>A0A222EBN7_9RHOB</name>
<geneLocation type="plasmid" evidence="5">
    <name>psms3-2</name>
</geneLocation>
<dbReference type="PROSITE" id="PS00330">
    <property type="entry name" value="HEMOLYSIN_CALCIUM"/>
    <property type="match status" value="2"/>
</dbReference>
<evidence type="ECO:0000313" key="5">
    <source>
        <dbReference type="Proteomes" id="UP000203589"/>
    </source>
</evidence>
<dbReference type="EMBL" id="CP022542">
    <property type="protein sequence ID" value="ASP23609.1"/>
    <property type="molecule type" value="Genomic_DNA"/>
</dbReference>
<dbReference type="OrthoDB" id="7762442at2"/>
<dbReference type="KEGG" id="aht:ANTHELSMS3_04711"/>
<keyword evidence="4" id="KW-0614">Plasmid</keyword>